<proteinExistence type="predicted"/>
<dbReference type="GO" id="GO:0003700">
    <property type="term" value="F:DNA-binding transcription factor activity"/>
    <property type="evidence" value="ECO:0007669"/>
    <property type="project" value="InterPro"/>
</dbReference>
<keyword evidence="2" id="KW-0238">DNA-binding</keyword>
<sequence>MRDDTPLSRFGFVFSRTARRWRRELDLRLAEIGMADATWPPLVHLSLSGGGISQKDLAERVGIDGSSLVRLLDILSERGLLERRPDPADRRSRQLYLTPAGEDAVRQIEAVLERTEREMLEDLDPDDLGRLLEAMERIERRIACMQEDER</sequence>
<dbReference type="EMBL" id="JGYG01000009">
    <property type="protein sequence ID" value="KFI27851.1"/>
    <property type="molecule type" value="Genomic_DNA"/>
</dbReference>
<comment type="caution">
    <text evidence="4">The sequence shown here is derived from an EMBL/GenBank/DDBJ whole genome shotgun (WGS) entry which is preliminary data.</text>
</comment>
<organism evidence="4 5">
    <name type="scientific">Haematobacter massiliensis</name>
    <dbReference type="NCBI Taxonomy" id="195105"/>
    <lineage>
        <taxon>Bacteria</taxon>
        <taxon>Pseudomonadati</taxon>
        <taxon>Pseudomonadota</taxon>
        <taxon>Alphaproteobacteria</taxon>
        <taxon>Rhodobacterales</taxon>
        <taxon>Paracoccaceae</taxon>
        <taxon>Haematobacter</taxon>
    </lineage>
</organism>
<dbReference type="PRINTS" id="PR00598">
    <property type="entry name" value="HTHMARR"/>
</dbReference>
<name>A0A086Y0Q1_9RHOB</name>
<evidence type="ECO:0000256" key="2">
    <source>
        <dbReference type="ARBA" id="ARBA00023125"/>
    </source>
</evidence>
<reference evidence="4 5" key="1">
    <citation type="submission" date="2014-03" db="EMBL/GenBank/DDBJ databases">
        <title>Genome of Haematobacter massiliensis CCUG 47968.</title>
        <authorList>
            <person name="Wang D."/>
            <person name="Wang G."/>
        </authorList>
    </citation>
    <scope>NUCLEOTIDE SEQUENCE [LARGE SCALE GENOMIC DNA]</scope>
    <source>
        <strain evidence="4 5">CCUG 47968</strain>
    </source>
</reference>
<dbReference type="InterPro" id="IPR036390">
    <property type="entry name" value="WH_DNA-bd_sf"/>
</dbReference>
<dbReference type="STRING" id="195105.CN97_19600"/>
<dbReference type="GO" id="GO:0006950">
    <property type="term" value="P:response to stress"/>
    <property type="evidence" value="ECO:0007669"/>
    <property type="project" value="TreeGrafter"/>
</dbReference>
<keyword evidence="3" id="KW-0804">Transcription</keyword>
<protein>
    <submittedName>
        <fullName evidence="4">Transcriptional regulator</fullName>
    </submittedName>
</protein>
<evidence type="ECO:0000256" key="1">
    <source>
        <dbReference type="ARBA" id="ARBA00023015"/>
    </source>
</evidence>
<dbReference type="SUPFAM" id="SSF46785">
    <property type="entry name" value="Winged helix' DNA-binding domain"/>
    <property type="match status" value="1"/>
</dbReference>
<dbReference type="OrthoDB" id="582199at2"/>
<keyword evidence="1" id="KW-0805">Transcription regulation</keyword>
<evidence type="ECO:0000313" key="5">
    <source>
        <dbReference type="Proteomes" id="UP000028826"/>
    </source>
</evidence>
<evidence type="ECO:0000313" key="4">
    <source>
        <dbReference type="EMBL" id="KFI27851.1"/>
    </source>
</evidence>
<dbReference type="SMART" id="SM00347">
    <property type="entry name" value="HTH_MARR"/>
    <property type="match status" value="1"/>
</dbReference>
<dbReference type="Gene3D" id="1.10.10.10">
    <property type="entry name" value="Winged helix-like DNA-binding domain superfamily/Winged helix DNA-binding domain"/>
    <property type="match status" value="1"/>
</dbReference>
<accession>A0A086Y0Q1</accession>
<dbReference type="AlphaFoldDB" id="A0A086Y0Q1"/>
<dbReference type="InterPro" id="IPR000835">
    <property type="entry name" value="HTH_MarR-typ"/>
</dbReference>
<dbReference type="PANTHER" id="PTHR33164">
    <property type="entry name" value="TRANSCRIPTIONAL REGULATOR, MARR FAMILY"/>
    <property type="match status" value="1"/>
</dbReference>
<dbReference type="InterPro" id="IPR039422">
    <property type="entry name" value="MarR/SlyA-like"/>
</dbReference>
<dbReference type="Proteomes" id="UP000028826">
    <property type="component" value="Unassembled WGS sequence"/>
</dbReference>
<dbReference type="Pfam" id="PF12802">
    <property type="entry name" value="MarR_2"/>
    <property type="match status" value="1"/>
</dbReference>
<gene>
    <name evidence="4" type="ORF">CN97_19600</name>
</gene>
<dbReference type="eggNOG" id="COG1846">
    <property type="taxonomic scope" value="Bacteria"/>
</dbReference>
<dbReference type="PROSITE" id="PS50995">
    <property type="entry name" value="HTH_MARR_2"/>
    <property type="match status" value="1"/>
</dbReference>
<dbReference type="PANTHER" id="PTHR33164:SF64">
    <property type="entry name" value="TRANSCRIPTIONAL REGULATOR SLYA"/>
    <property type="match status" value="1"/>
</dbReference>
<keyword evidence="5" id="KW-1185">Reference proteome</keyword>
<evidence type="ECO:0000256" key="3">
    <source>
        <dbReference type="ARBA" id="ARBA00023163"/>
    </source>
</evidence>
<dbReference type="GO" id="GO:0003677">
    <property type="term" value="F:DNA binding"/>
    <property type="evidence" value="ECO:0007669"/>
    <property type="project" value="UniProtKB-KW"/>
</dbReference>
<dbReference type="InterPro" id="IPR036388">
    <property type="entry name" value="WH-like_DNA-bd_sf"/>
</dbReference>